<evidence type="ECO:0000313" key="2">
    <source>
        <dbReference type="EMBL" id="MFC0208968.1"/>
    </source>
</evidence>
<dbReference type="InterPro" id="IPR027417">
    <property type="entry name" value="P-loop_NTPase"/>
</dbReference>
<evidence type="ECO:0000259" key="1">
    <source>
        <dbReference type="Pfam" id="PF07475"/>
    </source>
</evidence>
<dbReference type="RefSeq" id="WP_261519754.1">
    <property type="nucleotide sequence ID" value="NZ_JAODNW010000007.1"/>
</dbReference>
<keyword evidence="3" id="KW-1185">Reference proteome</keyword>
<accession>A0ABV6D8K2</accession>
<keyword evidence="2" id="KW-0808">Transferase</keyword>
<gene>
    <name evidence="2" type="ORF">ACFFJ2_11230</name>
</gene>
<name>A0ABV6D8K2_9HYPH</name>
<dbReference type="SUPFAM" id="SSF53795">
    <property type="entry name" value="PEP carboxykinase-like"/>
    <property type="match status" value="1"/>
</dbReference>
<dbReference type="CDD" id="cd01918">
    <property type="entry name" value="HprK_C"/>
    <property type="match status" value="1"/>
</dbReference>
<proteinExistence type="predicted"/>
<dbReference type="EMBL" id="JBHLXD010000016">
    <property type="protein sequence ID" value="MFC0208968.1"/>
    <property type="molecule type" value="Genomic_DNA"/>
</dbReference>
<reference evidence="2 3" key="1">
    <citation type="submission" date="2024-09" db="EMBL/GenBank/DDBJ databases">
        <authorList>
            <person name="Sun Q."/>
            <person name="Mori K."/>
        </authorList>
    </citation>
    <scope>NUCLEOTIDE SEQUENCE [LARGE SCALE GENOMIC DNA]</scope>
    <source>
        <strain evidence="2 3">CCM 8543</strain>
    </source>
</reference>
<evidence type="ECO:0000313" key="3">
    <source>
        <dbReference type="Proteomes" id="UP001589755"/>
    </source>
</evidence>
<dbReference type="GO" id="GO:0016301">
    <property type="term" value="F:kinase activity"/>
    <property type="evidence" value="ECO:0007669"/>
    <property type="project" value="UniProtKB-KW"/>
</dbReference>
<feature type="domain" description="HPr kinase/phosphorylase C-terminal" evidence="1">
    <location>
        <begin position="5"/>
        <end position="103"/>
    </location>
</feature>
<sequence>MAPANRHASLVIAGESGVLITGPSGSGKTELALALMAHCTAHGRFARLVSDDQVFLSAAAGRLIGRAPPTIAGLAEARGFGPAAIAHQSRAVVDLVVRLVAAEAAPRLHEGEEMHLQGVVVPCLELAARRTQGAVFAVAARLGLPPFS</sequence>
<dbReference type="Proteomes" id="UP001589755">
    <property type="component" value="Unassembled WGS sequence"/>
</dbReference>
<comment type="caution">
    <text evidence="2">The sequence shown here is derived from an EMBL/GenBank/DDBJ whole genome shotgun (WGS) entry which is preliminary data.</text>
</comment>
<organism evidence="2 3">
    <name type="scientific">Chelativorans intermedius</name>
    <dbReference type="NCBI Taxonomy" id="515947"/>
    <lineage>
        <taxon>Bacteria</taxon>
        <taxon>Pseudomonadati</taxon>
        <taxon>Pseudomonadota</taxon>
        <taxon>Alphaproteobacteria</taxon>
        <taxon>Hyphomicrobiales</taxon>
        <taxon>Phyllobacteriaceae</taxon>
        <taxon>Chelativorans</taxon>
    </lineage>
</organism>
<protein>
    <submittedName>
        <fullName evidence="2">HPr kinase/phosphorylase</fullName>
    </submittedName>
</protein>
<dbReference type="Gene3D" id="3.40.50.300">
    <property type="entry name" value="P-loop containing nucleotide triphosphate hydrolases"/>
    <property type="match status" value="1"/>
</dbReference>
<dbReference type="InterPro" id="IPR011104">
    <property type="entry name" value="Hpr_kin/Pase_C"/>
</dbReference>
<dbReference type="Pfam" id="PF07475">
    <property type="entry name" value="Hpr_kinase_C"/>
    <property type="match status" value="1"/>
</dbReference>
<keyword evidence="2" id="KW-0418">Kinase</keyword>